<dbReference type="Pfam" id="PF00501">
    <property type="entry name" value="AMP-binding"/>
    <property type="match status" value="2"/>
</dbReference>
<dbReference type="PANTHER" id="PTHR44845:SF6">
    <property type="entry name" value="BETA-ALANINE-ACTIVATING ENZYME"/>
    <property type="match status" value="1"/>
</dbReference>
<dbReference type="Gene3D" id="3.30.559.30">
    <property type="entry name" value="Nonribosomal peptide synthetase, condensation domain"/>
    <property type="match status" value="1"/>
</dbReference>
<feature type="domain" description="Condensation" evidence="8">
    <location>
        <begin position="10"/>
        <end position="237"/>
    </location>
</feature>
<dbReference type="InterPro" id="IPR042099">
    <property type="entry name" value="ANL_N_sf"/>
</dbReference>
<dbReference type="SUPFAM" id="SSF53383">
    <property type="entry name" value="PLP-dependent transferases"/>
    <property type="match status" value="1"/>
</dbReference>
<dbReference type="GO" id="GO:0016830">
    <property type="term" value="F:carbon-carbon lyase activity"/>
    <property type="evidence" value="ECO:0007669"/>
    <property type="project" value="InterPro"/>
</dbReference>
<feature type="modified residue" description="N6-(pyridoxal phosphate)lysine" evidence="6">
    <location>
        <position position="880"/>
    </location>
</feature>
<dbReference type="GO" id="GO:0030170">
    <property type="term" value="F:pyridoxal phosphate binding"/>
    <property type="evidence" value="ECO:0007669"/>
    <property type="project" value="InterPro"/>
</dbReference>
<accession>A0AAP2DI44</accession>
<keyword evidence="10" id="KW-0032">Aminotransferase</keyword>
<dbReference type="SUPFAM" id="SSF56801">
    <property type="entry name" value="Acetyl-CoA synthetase-like"/>
    <property type="match status" value="2"/>
</dbReference>
<organism evidence="10 11">
    <name type="scientific">Chryseosolibacter histidini</name>
    <dbReference type="NCBI Taxonomy" id="2782349"/>
    <lineage>
        <taxon>Bacteria</taxon>
        <taxon>Pseudomonadati</taxon>
        <taxon>Bacteroidota</taxon>
        <taxon>Cytophagia</taxon>
        <taxon>Cytophagales</taxon>
        <taxon>Chryseotaleaceae</taxon>
        <taxon>Chryseosolibacter</taxon>
    </lineage>
</organism>
<dbReference type="Pfam" id="PF00282">
    <property type="entry name" value="Pyridoxal_deC"/>
    <property type="match status" value="1"/>
</dbReference>
<dbReference type="InterPro" id="IPR045851">
    <property type="entry name" value="AMP-bd_C_sf"/>
</dbReference>
<evidence type="ECO:0000259" key="7">
    <source>
        <dbReference type="Pfam" id="PF00501"/>
    </source>
</evidence>
<dbReference type="GO" id="GO:0019752">
    <property type="term" value="P:carboxylic acid metabolic process"/>
    <property type="evidence" value="ECO:0007669"/>
    <property type="project" value="InterPro"/>
</dbReference>
<keyword evidence="4 6" id="KW-0663">Pyridoxal phosphate</keyword>
<dbReference type="InterPro" id="IPR025110">
    <property type="entry name" value="AMP-bd_C"/>
</dbReference>
<dbReference type="Pfam" id="PF00668">
    <property type="entry name" value="Condensation"/>
    <property type="match status" value="1"/>
</dbReference>
<feature type="domain" description="AMP-dependent synthetase/ligase" evidence="7">
    <location>
        <begin position="258"/>
        <end position="559"/>
    </location>
</feature>
<name>A0AAP2DI44_9BACT</name>
<dbReference type="Gene3D" id="3.30.300.30">
    <property type="match status" value="1"/>
</dbReference>
<dbReference type="PROSITE" id="PS00455">
    <property type="entry name" value="AMP_BINDING"/>
    <property type="match status" value="1"/>
</dbReference>
<keyword evidence="11" id="KW-1185">Reference proteome</keyword>
<reference evidence="10 11" key="1">
    <citation type="submission" date="2021-05" db="EMBL/GenBank/DDBJ databases">
        <title>A Polyphasic approach of four new species of the genus Ohtaekwangia: Ohtaekwangia histidinii sp. nov., Ohtaekwangia cretensis sp. nov., Ohtaekwangia indiensis sp. nov., Ohtaekwangia reichenbachii sp. nov. from diverse environment.</title>
        <authorList>
            <person name="Octaviana S."/>
        </authorList>
    </citation>
    <scope>NUCLEOTIDE SEQUENCE [LARGE SCALE GENOMIC DNA]</scope>
    <source>
        <strain evidence="10 11">PWU4</strain>
    </source>
</reference>
<dbReference type="Gene3D" id="3.90.1150.10">
    <property type="entry name" value="Aspartate Aminotransferase, domain 1"/>
    <property type="match status" value="1"/>
</dbReference>
<dbReference type="PANTHER" id="PTHR44845">
    <property type="entry name" value="CARRIER DOMAIN-CONTAINING PROTEIN"/>
    <property type="match status" value="1"/>
</dbReference>
<dbReference type="FunFam" id="3.40.50.980:FF:000001">
    <property type="entry name" value="Non-ribosomal peptide synthetase"/>
    <property type="match status" value="1"/>
</dbReference>
<evidence type="ECO:0000256" key="3">
    <source>
        <dbReference type="ARBA" id="ARBA00022553"/>
    </source>
</evidence>
<dbReference type="Pfam" id="PF13193">
    <property type="entry name" value="AMP-binding_C"/>
    <property type="match status" value="1"/>
</dbReference>
<feature type="domain" description="AMP-dependent synthetase/ligase" evidence="7">
    <location>
        <begin position="1099"/>
        <end position="1142"/>
    </location>
</feature>
<dbReference type="Proteomes" id="UP001319200">
    <property type="component" value="Unassembled WGS sequence"/>
</dbReference>
<evidence type="ECO:0000256" key="6">
    <source>
        <dbReference type="PIRSR" id="PIRSR602129-50"/>
    </source>
</evidence>
<proteinExistence type="predicted"/>
<keyword evidence="2" id="KW-0596">Phosphopantetheine</keyword>
<keyword evidence="10" id="KW-0808">Transferase</keyword>
<evidence type="ECO:0000256" key="5">
    <source>
        <dbReference type="ARBA" id="ARBA00023239"/>
    </source>
</evidence>
<dbReference type="InterPro" id="IPR015422">
    <property type="entry name" value="PyrdxlP-dep_Trfase_small"/>
</dbReference>
<dbReference type="Gene3D" id="3.40.50.12780">
    <property type="entry name" value="N-terminal domain of ligase-like"/>
    <property type="match status" value="1"/>
</dbReference>
<evidence type="ECO:0000256" key="4">
    <source>
        <dbReference type="ARBA" id="ARBA00022898"/>
    </source>
</evidence>
<sequence length="1289" mass="142613">MADARVMRPVQLPRDVVGASVGQGRSAQVCTVLDAVETNKLKVMVQQQEASLFAVMLACYSVLLSKLSGQEDIVMNIAAPGDVCSGLEDTREYTIPLVSVPGGDRQFSDLVAEVMQSSNAFPGGHDVFAPQASGTTAGGEQFSSNVFFAVLSPGCFNANTFPERFPLLSHTHFDLALEAGEKSGEMHLCLTYAVRSFSRDTVERFAGYLKRIISVVTAIPDIRISDIRIIGEQEINQVLVQFNDTAHDFPDECVIALFEKQVTKTPDTVAILFETQQITYAELNREACKLAAYLRHKGMQPDQVVGVLLERSVAYIVAVLAVLKNGGLYLPLDPGHPEWRLDFMLRDSLADFLITKKNILQNKHVECSATLICLDQEAQMITACAGHIEFAPHARDIYVIYTSGSTGKPKGVLGSQKALVNRLHWGWDHYPYTPEEVCCHKTGFCFVDHVVELFSPLLSGVRLVVLNDQQMTDPGAMLALLAQHRIGRITLVPSLLQSLIKAKRHNNVQMDSLRYVFCSGEVLTFYLAQQFYREFGRSRLVNIYGSTEVGADVSYCNVDRYNVDDVLKYFRNTSGIASGQAQDGGMRGFTSGQVDVARLAKKFLNSEIADYPVPLSEYYAKLDRDVIPYTIDTSSPAFIGHMTSVLPDYVHDLSKLISRLNQNLVKIETSKSVTFLEREAIAILHRVFYAFPTQFYDENVQKLNTNLGIITSGGSTANISALLTARNRALYGARASENGKHGASIYTLLRAQGYEDMVLIGSELMHYSFRKAVSVLGLGTDNIVYVKNDIYGRMSIADLEEKIAACKQQKRLILAIVGIAGSTERGSIDPLPEIGRIAAAHHIHFHVDAAWGGALIFSEVHRHLIRGIENADSITFCGHKQLFLPQGISICLFRDPSQLSYNSTVANYQAKQDSYDTGRFTIEGSRPALSMCLHASLSVIGKKGYALLIDNGIERAASFAHLIGAQDAFELVSCQINIVNYRYIPSAMRDTLRKGALTPAMNATINKLNNDIQENQFYQGRTFVSKTIIRHVAHGEIVVFRAVLSNPLTTQDDLINVLKDQFSIIEALSGDRNEFRAVPEPFRMDDLPEHENAGRRSEHRKVSIGRPLYNTKIVIVDRYDRVQPIGVPGEICVSGAGLASGYAGDASQRTHRSFVPNPYDSKALMYRTGDLGKWMPDGTIEFVGRIDRQVKVNGCRIDPEEIEDALYAHGGIDHVAVIEKEKGTRRFLVACYVSEEPIDPAALRSFLLLRLPAYMVPAYYVSMQKLPLTSNGKIDNQTLQEASAGHSFT</sequence>
<dbReference type="SUPFAM" id="SSF52777">
    <property type="entry name" value="CoA-dependent acyltransferases"/>
    <property type="match status" value="1"/>
</dbReference>
<gene>
    <name evidence="10" type="ORF">KK083_01050</name>
</gene>
<dbReference type="InterPro" id="IPR001242">
    <property type="entry name" value="Condensation_dom"/>
</dbReference>
<evidence type="ECO:0000259" key="8">
    <source>
        <dbReference type="Pfam" id="PF00668"/>
    </source>
</evidence>
<keyword evidence="3" id="KW-0597">Phosphoprotein</keyword>
<evidence type="ECO:0000256" key="1">
    <source>
        <dbReference type="ARBA" id="ARBA00001933"/>
    </source>
</evidence>
<dbReference type="InterPro" id="IPR015421">
    <property type="entry name" value="PyrdxlP-dep_Trfase_major"/>
</dbReference>
<dbReference type="InterPro" id="IPR020845">
    <property type="entry name" value="AMP-binding_CS"/>
</dbReference>
<evidence type="ECO:0000256" key="2">
    <source>
        <dbReference type="ARBA" id="ARBA00022450"/>
    </source>
</evidence>
<evidence type="ECO:0000313" key="10">
    <source>
        <dbReference type="EMBL" id="MBT1695442.1"/>
    </source>
</evidence>
<comment type="caution">
    <text evidence="10">The sequence shown here is derived from an EMBL/GenBank/DDBJ whole genome shotgun (WGS) entry which is preliminary data.</text>
</comment>
<keyword evidence="5" id="KW-0456">Lyase</keyword>
<dbReference type="InterPro" id="IPR002129">
    <property type="entry name" value="PyrdxlP-dep_de-COase"/>
</dbReference>
<evidence type="ECO:0000259" key="9">
    <source>
        <dbReference type="Pfam" id="PF13193"/>
    </source>
</evidence>
<evidence type="ECO:0000313" key="11">
    <source>
        <dbReference type="Proteomes" id="UP001319200"/>
    </source>
</evidence>
<dbReference type="InterPro" id="IPR000873">
    <property type="entry name" value="AMP-dep_synth/lig_dom"/>
</dbReference>
<dbReference type="EMBL" id="JAHESF010000001">
    <property type="protein sequence ID" value="MBT1695442.1"/>
    <property type="molecule type" value="Genomic_DNA"/>
</dbReference>
<dbReference type="InterPro" id="IPR015424">
    <property type="entry name" value="PyrdxlP-dep_Trfase"/>
</dbReference>
<comment type="cofactor">
    <cofactor evidence="1 6">
        <name>pyridoxal 5'-phosphate</name>
        <dbReference type="ChEBI" id="CHEBI:597326"/>
    </cofactor>
</comment>
<dbReference type="GO" id="GO:0008483">
    <property type="term" value="F:transaminase activity"/>
    <property type="evidence" value="ECO:0007669"/>
    <property type="project" value="UniProtKB-KW"/>
</dbReference>
<dbReference type="Gene3D" id="3.40.640.10">
    <property type="entry name" value="Type I PLP-dependent aspartate aminotransferase-like (Major domain)"/>
    <property type="match status" value="1"/>
</dbReference>
<feature type="domain" description="AMP-binding enzyme C-terminal" evidence="9">
    <location>
        <begin position="1201"/>
        <end position="1273"/>
    </location>
</feature>
<protein>
    <submittedName>
        <fullName evidence="10">Aminotransferase class V-fold PLP-dependent enzyme</fullName>
    </submittedName>
</protein>
<dbReference type="Gene3D" id="3.40.50.980">
    <property type="match status" value="2"/>
</dbReference>